<gene>
    <name evidence="1" type="ORF">E2C01_068202</name>
</gene>
<protein>
    <submittedName>
        <fullName evidence="1">Uncharacterized protein</fullName>
    </submittedName>
</protein>
<comment type="caution">
    <text evidence="1">The sequence shown here is derived from an EMBL/GenBank/DDBJ whole genome shotgun (WGS) entry which is preliminary data.</text>
</comment>
<dbReference type="EMBL" id="VSRR010037693">
    <property type="protein sequence ID" value="MPC73862.1"/>
    <property type="molecule type" value="Genomic_DNA"/>
</dbReference>
<sequence length="35" mass="4487">MWYQNGIVAATRRRMTELYIRPNVRPFDYQRYFHH</sequence>
<accession>A0A5B7HRA8</accession>
<dbReference type="Proteomes" id="UP000324222">
    <property type="component" value="Unassembled WGS sequence"/>
</dbReference>
<organism evidence="1 2">
    <name type="scientific">Portunus trituberculatus</name>
    <name type="common">Swimming crab</name>
    <name type="synonym">Neptunus trituberculatus</name>
    <dbReference type="NCBI Taxonomy" id="210409"/>
    <lineage>
        <taxon>Eukaryota</taxon>
        <taxon>Metazoa</taxon>
        <taxon>Ecdysozoa</taxon>
        <taxon>Arthropoda</taxon>
        <taxon>Crustacea</taxon>
        <taxon>Multicrustacea</taxon>
        <taxon>Malacostraca</taxon>
        <taxon>Eumalacostraca</taxon>
        <taxon>Eucarida</taxon>
        <taxon>Decapoda</taxon>
        <taxon>Pleocyemata</taxon>
        <taxon>Brachyura</taxon>
        <taxon>Eubrachyura</taxon>
        <taxon>Portunoidea</taxon>
        <taxon>Portunidae</taxon>
        <taxon>Portuninae</taxon>
        <taxon>Portunus</taxon>
    </lineage>
</organism>
<name>A0A5B7HRA8_PORTR</name>
<evidence type="ECO:0000313" key="2">
    <source>
        <dbReference type="Proteomes" id="UP000324222"/>
    </source>
</evidence>
<evidence type="ECO:0000313" key="1">
    <source>
        <dbReference type="EMBL" id="MPC73862.1"/>
    </source>
</evidence>
<proteinExistence type="predicted"/>
<dbReference type="AlphaFoldDB" id="A0A5B7HRA8"/>
<reference evidence="1 2" key="1">
    <citation type="submission" date="2019-05" db="EMBL/GenBank/DDBJ databases">
        <title>Another draft genome of Portunus trituberculatus and its Hox gene families provides insights of decapod evolution.</title>
        <authorList>
            <person name="Jeong J.-H."/>
            <person name="Song I."/>
            <person name="Kim S."/>
            <person name="Choi T."/>
            <person name="Kim D."/>
            <person name="Ryu S."/>
            <person name="Kim W."/>
        </authorList>
    </citation>
    <scope>NUCLEOTIDE SEQUENCE [LARGE SCALE GENOMIC DNA]</scope>
    <source>
        <tissue evidence="1">Muscle</tissue>
    </source>
</reference>
<keyword evidence="2" id="KW-1185">Reference proteome</keyword>